<dbReference type="InterPro" id="IPR023393">
    <property type="entry name" value="START-like_dom_sf"/>
</dbReference>
<dbReference type="RefSeq" id="WP_323330891.1">
    <property type="nucleotide sequence ID" value="NZ_JAYFSI010000006.1"/>
</dbReference>
<dbReference type="EMBL" id="JAYFSI010000006">
    <property type="protein sequence ID" value="MEA5363137.1"/>
    <property type="molecule type" value="Genomic_DNA"/>
</dbReference>
<protein>
    <submittedName>
        <fullName evidence="1">SRPBCC family protein</fullName>
    </submittedName>
</protein>
<gene>
    <name evidence="1" type="ORF">VA596_26645</name>
</gene>
<sequence length="182" mass="20217">MVEVIGFGVAPRAEEVAATVPGDDLVPRPDVVMDRGFTLDAPPERVWPWFAQLGKNRAGWYLPTGIEALLPRRRRALRRLDPALQHLSPGDVIDDWGGRDATFEIVTHDPPHTLVHRSTRGRLEISWAIRLTDDGDGTTRVHLRFRLSGARRPWLAEYGGGLLDLLTVAGLAAGLRDRLRAP</sequence>
<keyword evidence="2" id="KW-1185">Reference proteome</keyword>
<proteinExistence type="predicted"/>
<dbReference type="Proteomes" id="UP001304298">
    <property type="component" value="Unassembled WGS sequence"/>
</dbReference>
<dbReference type="SUPFAM" id="SSF55961">
    <property type="entry name" value="Bet v1-like"/>
    <property type="match status" value="1"/>
</dbReference>
<reference evidence="1 2" key="1">
    <citation type="submission" date="2023-12" db="EMBL/GenBank/DDBJ databases">
        <title>Amycolatopsis sp. V23-08.</title>
        <authorList>
            <person name="Somphong A."/>
        </authorList>
    </citation>
    <scope>NUCLEOTIDE SEQUENCE [LARGE SCALE GENOMIC DNA]</scope>
    <source>
        <strain evidence="1 2">V23-08</strain>
    </source>
</reference>
<name>A0ABU5RA78_9PSEU</name>
<accession>A0ABU5RA78</accession>
<evidence type="ECO:0000313" key="1">
    <source>
        <dbReference type="EMBL" id="MEA5363137.1"/>
    </source>
</evidence>
<dbReference type="Gene3D" id="3.30.530.20">
    <property type="match status" value="1"/>
</dbReference>
<dbReference type="InterPro" id="IPR019587">
    <property type="entry name" value="Polyketide_cyclase/dehydratase"/>
</dbReference>
<dbReference type="Pfam" id="PF10604">
    <property type="entry name" value="Polyketide_cyc2"/>
    <property type="match status" value="1"/>
</dbReference>
<comment type="caution">
    <text evidence="1">The sequence shown here is derived from an EMBL/GenBank/DDBJ whole genome shotgun (WGS) entry which is preliminary data.</text>
</comment>
<organism evidence="1 2">
    <name type="scientific">Amycolatopsis heterodermiae</name>
    <dbReference type="NCBI Taxonomy" id="3110235"/>
    <lineage>
        <taxon>Bacteria</taxon>
        <taxon>Bacillati</taxon>
        <taxon>Actinomycetota</taxon>
        <taxon>Actinomycetes</taxon>
        <taxon>Pseudonocardiales</taxon>
        <taxon>Pseudonocardiaceae</taxon>
        <taxon>Amycolatopsis</taxon>
    </lineage>
</organism>
<evidence type="ECO:0000313" key="2">
    <source>
        <dbReference type="Proteomes" id="UP001304298"/>
    </source>
</evidence>